<evidence type="ECO:0000313" key="2">
    <source>
        <dbReference type="Proteomes" id="UP000583929"/>
    </source>
</evidence>
<evidence type="ECO:0000313" key="1">
    <source>
        <dbReference type="EMBL" id="KAF4388153.1"/>
    </source>
</evidence>
<evidence type="ECO:0008006" key="3">
    <source>
        <dbReference type="Google" id="ProtNLM"/>
    </source>
</evidence>
<comment type="caution">
    <text evidence="1">The sequence shown here is derived from an EMBL/GenBank/DDBJ whole genome shotgun (WGS) entry which is preliminary data.</text>
</comment>
<dbReference type="PANTHER" id="PTHR27006">
    <property type="entry name" value="PROMASTIGOTE SURFACE ANTIGEN PROTEIN PSA"/>
    <property type="match status" value="1"/>
</dbReference>
<dbReference type="Proteomes" id="UP000583929">
    <property type="component" value="Unassembled WGS sequence"/>
</dbReference>
<reference evidence="1 2" key="1">
    <citation type="journal article" date="2020" name="bioRxiv">
        <title>Sequence and annotation of 42 cannabis genomes reveals extensive copy number variation in cannabinoid synthesis and pathogen resistance genes.</title>
        <authorList>
            <person name="Mckernan K.J."/>
            <person name="Helbert Y."/>
            <person name="Kane L.T."/>
            <person name="Ebling H."/>
            <person name="Zhang L."/>
            <person name="Liu B."/>
            <person name="Eaton Z."/>
            <person name="Mclaughlin S."/>
            <person name="Kingan S."/>
            <person name="Baybayan P."/>
            <person name="Concepcion G."/>
            <person name="Jordan M."/>
            <person name="Riva A."/>
            <person name="Barbazuk W."/>
            <person name="Harkins T."/>
        </authorList>
    </citation>
    <scope>NUCLEOTIDE SEQUENCE [LARGE SCALE GENOMIC DNA]</scope>
    <source>
        <strain evidence="2">cv. Jamaican Lion 4</strain>
        <tissue evidence="1">Leaf</tissue>
    </source>
</reference>
<dbReference type="EMBL" id="JAATIQ010000075">
    <property type="protein sequence ID" value="KAF4388153.1"/>
    <property type="molecule type" value="Genomic_DNA"/>
</dbReference>
<gene>
    <name evidence="1" type="ORF">G4B88_021849</name>
</gene>
<sequence length="112" mass="12773">MKVTGLDFSKEQLSVAASRQQLASKLCYKNIEWVEGDVQRSYGMLLLEIISGKKNSSFYYHEKELSLVDYAWQLWNESRRLEVVDDVLAESYSAEEAIDNIAMLNASSKLGE</sequence>
<name>A0A7J6GZ00_CANSA</name>
<dbReference type="Gene3D" id="1.10.510.10">
    <property type="entry name" value="Transferase(Phosphotransferase) domain 1"/>
    <property type="match status" value="1"/>
</dbReference>
<organism evidence="1 2">
    <name type="scientific">Cannabis sativa</name>
    <name type="common">Hemp</name>
    <name type="synonym">Marijuana</name>
    <dbReference type="NCBI Taxonomy" id="3483"/>
    <lineage>
        <taxon>Eukaryota</taxon>
        <taxon>Viridiplantae</taxon>
        <taxon>Streptophyta</taxon>
        <taxon>Embryophyta</taxon>
        <taxon>Tracheophyta</taxon>
        <taxon>Spermatophyta</taxon>
        <taxon>Magnoliopsida</taxon>
        <taxon>eudicotyledons</taxon>
        <taxon>Gunneridae</taxon>
        <taxon>Pentapetalae</taxon>
        <taxon>rosids</taxon>
        <taxon>fabids</taxon>
        <taxon>Rosales</taxon>
        <taxon>Cannabaceae</taxon>
        <taxon>Cannabis</taxon>
    </lineage>
</organism>
<dbReference type="AlphaFoldDB" id="A0A7J6GZ00"/>
<accession>A0A7J6GZ00</accession>
<dbReference type="PANTHER" id="PTHR27006:SF634">
    <property type="entry name" value="RECEPTOR-LIKE SERINE_THREONINE-PROTEIN KINASE"/>
    <property type="match status" value="1"/>
</dbReference>
<proteinExistence type="predicted"/>
<keyword evidence="2" id="KW-1185">Reference proteome</keyword>
<protein>
    <recommendedName>
        <fullName evidence="3">Serine-threonine/tyrosine-protein kinase catalytic domain-containing protein</fullName>
    </recommendedName>
</protein>